<feature type="region of interest" description="Disordered" evidence="2">
    <location>
        <begin position="34"/>
        <end position="70"/>
    </location>
</feature>
<dbReference type="Proteomes" id="UP000002402">
    <property type="component" value="Chromosome"/>
</dbReference>
<reference evidence="4 5" key="1">
    <citation type="journal article" date="2006" name="Proc. Natl. Acad. Sci. U.S.A.">
        <title>Evolution of sensory complexity recorded in a myxobacterial genome.</title>
        <authorList>
            <person name="Goldman B.S."/>
            <person name="Nierman W.C."/>
            <person name="Kaiser D."/>
            <person name="Slater S.C."/>
            <person name="Durkin A.S."/>
            <person name="Eisen J.A."/>
            <person name="Ronning C.M."/>
            <person name="Barbazuk W.B."/>
            <person name="Blanchard M."/>
            <person name="Field C."/>
            <person name="Halling C."/>
            <person name="Hinkle G."/>
            <person name="Iartchuk O."/>
            <person name="Kim H.S."/>
            <person name="Mackenzie C."/>
            <person name="Madupu R."/>
            <person name="Miller N."/>
            <person name="Shvartsbeyn A."/>
            <person name="Sullivan S.A."/>
            <person name="Vaudin M."/>
            <person name="Wiegand R."/>
            <person name="Kaplan H.B."/>
        </authorList>
    </citation>
    <scope>NUCLEOTIDE SEQUENCE [LARGE SCALE GENOMIC DNA]</scope>
    <source>
        <strain evidence="5">DK1622</strain>
    </source>
</reference>
<dbReference type="InterPro" id="IPR043461">
    <property type="entry name" value="LpxH-like"/>
</dbReference>
<keyword evidence="5" id="KW-1185">Reference proteome</keyword>
<evidence type="ECO:0000313" key="5">
    <source>
        <dbReference type="Proteomes" id="UP000002402"/>
    </source>
</evidence>
<dbReference type="SUPFAM" id="SSF56300">
    <property type="entry name" value="Metallo-dependent phosphatases"/>
    <property type="match status" value="1"/>
</dbReference>
<comment type="similarity">
    <text evidence="1">Belongs to the metallophosphoesterase superfamily. YfcE family.</text>
</comment>
<dbReference type="Gene3D" id="3.60.21.10">
    <property type="match status" value="1"/>
</dbReference>
<dbReference type="GO" id="GO:0008758">
    <property type="term" value="F:UDP-2,3-diacylglucosamine hydrolase activity"/>
    <property type="evidence" value="ECO:0007669"/>
    <property type="project" value="TreeGrafter"/>
</dbReference>
<dbReference type="GO" id="GO:0009245">
    <property type="term" value="P:lipid A biosynthetic process"/>
    <property type="evidence" value="ECO:0007669"/>
    <property type="project" value="TreeGrafter"/>
</dbReference>
<accession>Q1CY58</accession>
<dbReference type="AlphaFoldDB" id="Q1CY58"/>
<dbReference type="KEGG" id="mxa:MXAN_6543"/>
<evidence type="ECO:0000256" key="1">
    <source>
        <dbReference type="ARBA" id="ARBA00008950"/>
    </source>
</evidence>
<gene>
    <name evidence="4" type="ordered locus">MXAN_6543</name>
</gene>
<organism evidence="4 5">
    <name type="scientific">Myxococcus xanthus (strain DK1622)</name>
    <dbReference type="NCBI Taxonomy" id="246197"/>
    <lineage>
        <taxon>Bacteria</taxon>
        <taxon>Pseudomonadati</taxon>
        <taxon>Myxococcota</taxon>
        <taxon>Myxococcia</taxon>
        <taxon>Myxococcales</taxon>
        <taxon>Cystobacterineae</taxon>
        <taxon>Myxococcaceae</taxon>
        <taxon>Myxococcus</taxon>
    </lineage>
</organism>
<dbReference type="InterPro" id="IPR024654">
    <property type="entry name" value="Calcineurin-like_PHP_lpxH"/>
</dbReference>
<proteinExistence type="inferred from homology"/>
<evidence type="ECO:0000256" key="2">
    <source>
        <dbReference type="SAM" id="MobiDB-lite"/>
    </source>
</evidence>
<dbReference type="HOGENOM" id="CLU_071282_0_0_7"/>
<dbReference type="STRING" id="246197.MXAN_6543"/>
<dbReference type="GO" id="GO:0016020">
    <property type="term" value="C:membrane"/>
    <property type="evidence" value="ECO:0007669"/>
    <property type="project" value="GOC"/>
</dbReference>
<protein>
    <submittedName>
        <fullName evidence="4">Ser/Thr protein phosphatase family protein</fullName>
    </submittedName>
</protein>
<dbReference type="InterPro" id="IPR029052">
    <property type="entry name" value="Metallo-depent_PP-like"/>
</dbReference>
<evidence type="ECO:0000259" key="3">
    <source>
        <dbReference type="Pfam" id="PF12850"/>
    </source>
</evidence>
<sequence length="336" mass="37529">MSNGHEFKSMCGSARCGPADVRCRITVHPRGDTKHTGLMDECAGRAQGGGSPGSGASDAGPRGKVHRGDTRMASGCSEIFAHRPFRRRTQSLPFRGTLGERMRIAVISDLHLGRRDAADHFGHDDSGFLRFLRFLEGNFERIVLLGDIFETLTPRTPGRKVAELLAARAAHPEIVRRFELPRYHYIHGNHDLVAGTVLGAPDQMILEADGVRMLFTHGHHHDWMIRKARLLSEAAVWAGAWLRRMRMRAMFRWFQALDLKITNALPDPARCTFQRWAMARANAHHADVVVTGHTHLGLRVEHGSKLFLNSGTCSEGQFSFLSLDTRAASYSLHTTW</sequence>
<dbReference type="EMBL" id="CP000113">
    <property type="protein sequence ID" value="ABF87876.1"/>
    <property type="molecule type" value="Genomic_DNA"/>
</dbReference>
<dbReference type="EnsemblBacteria" id="ABF87876">
    <property type="protein sequence ID" value="ABF87876"/>
    <property type="gene ID" value="MXAN_6543"/>
</dbReference>
<evidence type="ECO:0000313" key="4">
    <source>
        <dbReference type="EMBL" id="ABF87876.1"/>
    </source>
</evidence>
<name>Q1CY58_MYXXD</name>
<dbReference type="PANTHER" id="PTHR34990">
    <property type="entry name" value="UDP-2,3-DIACYLGLUCOSAMINE HYDROLASE-RELATED"/>
    <property type="match status" value="1"/>
</dbReference>
<dbReference type="eggNOG" id="COG2908">
    <property type="taxonomic scope" value="Bacteria"/>
</dbReference>
<dbReference type="Pfam" id="PF12850">
    <property type="entry name" value="Metallophos_2"/>
    <property type="match status" value="1"/>
</dbReference>
<feature type="domain" description="Calcineurin-like phosphoesterase" evidence="3">
    <location>
        <begin position="102"/>
        <end position="227"/>
    </location>
</feature>